<proteinExistence type="predicted"/>
<dbReference type="Proteomes" id="UP001515943">
    <property type="component" value="Unassembled WGS sequence"/>
</dbReference>
<comment type="caution">
    <text evidence="1">The sequence shown here is derived from an EMBL/GenBank/DDBJ whole genome shotgun (WGS) entry which is preliminary data.</text>
</comment>
<evidence type="ECO:0000313" key="1">
    <source>
        <dbReference type="EMBL" id="NKE56560.1"/>
    </source>
</evidence>
<protein>
    <submittedName>
        <fullName evidence="1">Uncharacterized protein</fullName>
    </submittedName>
</protein>
<reference evidence="1 2" key="1">
    <citation type="submission" date="2019-08" db="EMBL/GenBank/DDBJ databases">
        <title>Lentzea from Indian Himalayas.</title>
        <authorList>
            <person name="Mandal S."/>
            <person name="Mallick Gupta A."/>
            <person name="Maiti P.K."/>
            <person name="Sarkar J."/>
            <person name="Mandal S."/>
        </authorList>
    </citation>
    <scope>NUCLEOTIDE SEQUENCE [LARGE SCALE GENOMIC DNA]</scope>
    <source>
        <strain evidence="1 2">PSKA42</strain>
    </source>
</reference>
<name>A0ABX1FCD6_9PSEU</name>
<accession>A0ABX1FCD6</accession>
<keyword evidence="2" id="KW-1185">Reference proteome</keyword>
<organism evidence="1 2">
    <name type="scientific">Lentzea indica</name>
    <dbReference type="NCBI Taxonomy" id="2604800"/>
    <lineage>
        <taxon>Bacteria</taxon>
        <taxon>Bacillati</taxon>
        <taxon>Actinomycetota</taxon>
        <taxon>Actinomycetes</taxon>
        <taxon>Pseudonocardiales</taxon>
        <taxon>Pseudonocardiaceae</taxon>
        <taxon>Lentzea</taxon>
    </lineage>
</organism>
<evidence type="ECO:0000313" key="2">
    <source>
        <dbReference type="Proteomes" id="UP001515943"/>
    </source>
</evidence>
<sequence>MDVKTYAAVTDVCARLAGRLPDDNLRSVREDYFGGEPVQAEATLLLTMAYENIGITTEERDLIASTLEDPHSADLAAVPHVDEVPPVPYRFSAIAPTSAPDPTKADIVLTADAARHGVRRVRRAWREPLEGAPDGAKWVYVLQTDGNADLLGVFSGLSSRLWVVLQEKWPLEVVVEGRPLPPYQAAAVTVAPQIWSV</sequence>
<dbReference type="EMBL" id="VSRL01000016">
    <property type="protein sequence ID" value="NKE56560.1"/>
    <property type="molecule type" value="Genomic_DNA"/>
</dbReference>
<gene>
    <name evidence="1" type="ORF">FXN61_06825</name>
</gene>
<dbReference type="RefSeq" id="WP_167971369.1">
    <property type="nucleotide sequence ID" value="NZ_VSRL01000016.1"/>
</dbReference>